<evidence type="ECO:0000313" key="3">
    <source>
        <dbReference type="Proteomes" id="UP000244496"/>
    </source>
</evidence>
<dbReference type="OrthoDB" id="9780084at2"/>
<keyword evidence="3" id="KW-1185">Reference proteome</keyword>
<dbReference type="Pfam" id="PF13561">
    <property type="entry name" value="adh_short_C2"/>
    <property type="match status" value="1"/>
</dbReference>
<evidence type="ECO:0000256" key="1">
    <source>
        <dbReference type="ARBA" id="ARBA00006484"/>
    </source>
</evidence>
<dbReference type="InterPro" id="IPR050259">
    <property type="entry name" value="SDR"/>
</dbReference>
<dbReference type="PRINTS" id="PR00081">
    <property type="entry name" value="GDHRDH"/>
</dbReference>
<dbReference type="Proteomes" id="UP000244496">
    <property type="component" value="Chromosome"/>
</dbReference>
<dbReference type="SUPFAM" id="SSF51735">
    <property type="entry name" value="NAD(P)-binding Rossmann-fold domains"/>
    <property type="match status" value="1"/>
</dbReference>
<proteinExistence type="inferred from homology"/>
<dbReference type="InterPro" id="IPR002347">
    <property type="entry name" value="SDR_fam"/>
</dbReference>
<dbReference type="CDD" id="cd05233">
    <property type="entry name" value="SDR_c"/>
    <property type="match status" value="1"/>
</dbReference>
<sequence>MTHAGRIAVVTGAGRGIGAQIAIELARRGATVVCADLQMPAATLLAIGSGAVGVAADVSEPAGWKTIATAAPGTVDIVVNNAAYYPNAPIDTLDFDTWRRTMAVNMDAHFLSAKQFLPGMRQQKWGRFVGISSNSVGLAIPGMSHYIASKMGIIGFMRGLANDVAADGITCNAVLPGLTDTPATAAMDDAQRRATWQGQAIQRFADPADVVGPVLFLTSDDAAFMTGQALVVDGGQYRVG</sequence>
<dbReference type="Gene3D" id="3.40.50.720">
    <property type="entry name" value="NAD(P)-binding Rossmann-like Domain"/>
    <property type="match status" value="1"/>
</dbReference>
<dbReference type="EMBL" id="CP028918">
    <property type="protein sequence ID" value="AWB49373.1"/>
    <property type="molecule type" value="Genomic_DNA"/>
</dbReference>
<comment type="similarity">
    <text evidence="1">Belongs to the short-chain dehydrogenases/reductases (SDR) family.</text>
</comment>
<reference evidence="2 3" key="1">
    <citation type="submission" date="2018-04" db="EMBL/GenBank/DDBJ databases">
        <title>Genome sequencing of Gemmobacter.</title>
        <authorList>
            <person name="Yi H."/>
            <person name="Baek M.-G."/>
        </authorList>
    </citation>
    <scope>NUCLEOTIDE SEQUENCE [LARGE SCALE GENOMIC DNA]</scope>
    <source>
        <strain evidence="2 3">HYN0069</strain>
    </source>
</reference>
<dbReference type="PANTHER" id="PTHR42879">
    <property type="entry name" value="3-OXOACYL-(ACYL-CARRIER-PROTEIN) REDUCTASE"/>
    <property type="match status" value="1"/>
</dbReference>
<evidence type="ECO:0000313" key="2">
    <source>
        <dbReference type="EMBL" id="AWB49373.1"/>
    </source>
</evidence>
<dbReference type="AlphaFoldDB" id="A0A2S0UNI8"/>
<dbReference type="PANTHER" id="PTHR42879:SF2">
    <property type="entry name" value="3-OXOACYL-[ACYL-CARRIER-PROTEIN] REDUCTASE FABG"/>
    <property type="match status" value="1"/>
</dbReference>
<dbReference type="FunFam" id="3.40.50.720:FF:000084">
    <property type="entry name" value="Short-chain dehydrogenase reductase"/>
    <property type="match status" value="1"/>
</dbReference>
<dbReference type="PRINTS" id="PR00080">
    <property type="entry name" value="SDRFAMILY"/>
</dbReference>
<organism evidence="2 3">
    <name type="scientific">Paragemmobacter aquarius</name>
    <dbReference type="NCBI Taxonomy" id="2169400"/>
    <lineage>
        <taxon>Bacteria</taxon>
        <taxon>Pseudomonadati</taxon>
        <taxon>Pseudomonadota</taxon>
        <taxon>Alphaproteobacteria</taxon>
        <taxon>Rhodobacterales</taxon>
        <taxon>Paracoccaceae</taxon>
        <taxon>Paragemmobacter</taxon>
    </lineage>
</organism>
<accession>A0A2S0UNI8</accession>
<gene>
    <name evidence="2" type="ORF">HYN69_13475</name>
</gene>
<dbReference type="RefSeq" id="WP_108436190.1">
    <property type="nucleotide sequence ID" value="NZ_CP028918.1"/>
</dbReference>
<name>A0A2S0UNI8_9RHOB</name>
<dbReference type="KEGG" id="geh:HYN69_13475"/>
<protein>
    <submittedName>
        <fullName evidence="2">Short-chain dehydrogenase</fullName>
    </submittedName>
</protein>
<dbReference type="InterPro" id="IPR036291">
    <property type="entry name" value="NAD(P)-bd_dom_sf"/>
</dbReference>